<gene>
    <name evidence="2" type="ORF">OLEA9_A081233</name>
</gene>
<evidence type="ECO:0000256" key="1">
    <source>
        <dbReference type="SAM" id="Phobius"/>
    </source>
</evidence>
<keyword evidence="3" id="KW-1185">Reference proteome</keyword>
<dbReference type="EMBL" id="CACTIH010001816">
    <property type="protein sequence ID" value="CAA2963945.1"/>
    <property type="molecule type" value="Genomic_DNA"/>
</dbReference>
<evidence type="ECO:0000313" key="3">
    <source>
        <dbReference type="Proteomes" id="UP000594638"/>
    </source>
</evidence>
<proteinExistence type="predicted"/>
<sequence>MALVTADDSRTPCFGSKNTQTVIAEENEVEKNIKAGVPIFVGGAALGLPVAMRYLIVITIIMRLRFNKFASIVVYAWGDTTVEFASCLMMMHLKNSIIAMLVAFAGLGGCKFLPL</sequence>
<reference evidence="2 3" key="1">
    <citation type="submission" date="2019-12" db="EMBL/GenBank/DDBJ databases">
        <authorList>
            <person name="Alioto T."/>
            <person name="Alioto T."/>
            <person name="Gomez Garrido J."/>
        </authorList>
    </citation>
    <scope>NUCLEOTIDE SEQUENCE [LARGE SCALE GENOMIC DNA]</scope>
</reference>
<organism evidence="2 3">
    <name type="scientific">Olea europaea subsp. europaea</name>
    <dbReference type="NCBI Taxonomy" id="158383"/>
    <lineage>
        <taxon>Eukaryota</taxon>
        <taxon>Viridiplantae</taxon>
        <taxon>Streptophyta</taxon>
        <taxon>Embryophyta</taxon>
        <taxon>Tracheophyta</taxon>
        <taxon>Spermatophyta</taxon>
        <taxon>Magnoliopsida</taxon>
        <taxon>eudicotyledons</taxon>
        <taxon>Gunneridae</taxon>
        <taxon>Pentapetalae</taxon>
        <taxon>asterids</taxon>
        <taxon>lamiids</taxon>
        <taxon>Lamiales</taxon>
        <taxon>Oleaceae</taxon>
        <taxon>Oleeae</taxon>
        <taxon>Olea</taxon>
    </lineage>
</organism>
<feature type="transmembrane region" description="Helical" evidence="1">
    <location>
        <begin position="97"/>
        <end position="114"/>
    </location>
</feature>
<protein>
    <submittedName>
        <fullName evidence="2">Uncharacterized protein</fullName>
    </submittedName>
</protein>
<dbReference type="Gramene" id="OE9A081233T1">
    <property type="protein sequence ID" value="OE9A081233C1"/>
    <property type="gene ID" value="OE9A081233"/>
</dbReference>
<dbReference type="Proteomes" id="UP000594638">
    <property type="component" value="Unassembled WGS sequence"/>
</dbReference>
<comment type="caution">
    <text evidence="2">The sequence shown here is derived from an EMBL/GenBank/DDBJ whole genome shotgun (WGS) entry which is preliminary data.</text>
</comment>
<accession>A0A8S0Q6T5</accession>
<keyword evidence="1" id="KW-1133">Transmembrane helix</keyword>
<keyword evidence="1" id="KW-0472">Membrane</keyword>
<evidence type="ECO:0000313" key="2">
    <source>
        <dbReference type="EMBL" id="CAA2963945.1"/>
    </source>
</evidence>
<keyword evidence="1" id="KW-0812">Transmembrane</keyword>
<name>A0A8S0Q6T5_OLEEU</name>
<dbReference type="AlphaFoldDB" id="A0A8S0Q6T5"/>
<feature type="transmembrane region" description="Helical" evidence="1">
    <location>
        <begin position="69"/>
        <end position="91"/>
    </location>
</feature>
<dbReference type="OrthoDB" id="10580264at2759"/>
<feature type="transmembrane region" description="Helical" evidence="1">
    <location>
        <begin position="39"/>
        <end position="62"/>
    </location>
</feature>